<evidence type="ECO:0008006" key="3">
    <source>
        <dbReference type="Google" id="ProtNLM"/>
    </source>
</evidence>
<gene>
    <name evidence="1" type="ORF">MiSe_36120</name>
</gene>
<accession>A0AAV3X9L5</accession>
<dbReference type="RefSeq" id="WP_226583287.1">
    <property type="nucleotide sequence ID" value="NZ_BLAY01000053.1"/>
</dbReference>
<organism evidence="1 2">
    <name type="scientific">Microseira wollei NIES-4236</name>
    <dbReference type="NCBI Taxonomy" id="2530354"/>
    <lineage>
        <taxon>Bacteria</taxon>
        <taxon>Bacillati</taxon>
        <taxon>Cyanobacteriota</taxon>
        <taxon>Cyanophyceae</taxon>
        <taxon>Oscillatoriophycideae</taxon>
        <taxon>Aerosakkonematales</taxon>
        <taxon>Aerosakkonemataceae</taxon>
        <taxon>Microseira</taxon>
    </lineage>
</organism>
<sequence>MENFSTFCHVFWWFLCAFAEICQKLRLDCKDIADLGDGMLSQPVKKTPEKVRANSQQDGGEAIDISVFYNHTIEQAVDCGRFA</sequence>
<name>A0AAV3X9L5_9CYAN</name>
<dbReference type="EMBL" id="BLAY01000053">
    <property type="protein sequence ID" value="GET38853.1"/>
    <property type="molecule type" value="Genomic_DNA"/>
</dbReference>
<keyword evidence="2" id="KW-1185">Reference proteome</keyword>
<reference evidence="1" key="1">
    <citation type="submission" date="2019-10" db="EMBL/GenBank/DDBJ databases">
        <title>Draft genome sequece of Microseira wollei NIES-4236.</title>
        <authorList>
            <person name="Yamaguchi H."/>
            <person name="Suzuki S."/>
            <person name="Kawachi M."/>
        </authorList>
    </citation>
    <scope>NUCLEOTIDE SEQUENCE</scope>
    <source>
        <strain evidence="1">NIES-4236</strain>
    </source>
</reference>
<evidence type="ECO:0000313" key="1">
    <source>
        <dbReference type="EMBL" id="GET38853.1"/>
    </source>
</evidence>
<comment type="caution">
    <text evidence="1">The sequence shown here is derived from an EMBL/GenBank/DDBJ whole genome shotgun (WGS) entry which is preliminary data.</text>
</comment>
<dbReference type="Proteomes" id="UP001050975">
    <property type="component" value="Unassembled WGS sequence"/>
</dbReference>
<protein>
    <recommendedName>
        <fullName evidence="3">Transposase</fullName>
    </recommendedName>
</protein>
<dbReference type="AlphaFoldDB" id="A0AAV3X9L5"/>
<evidence type="ECO:0000313" key="2">
    <source>
        <dbReference type="Proteomes" id="UP001050975"/>
    </source>
</evidence>
<proteinExistence type="predicted"/>